<reference evidence="1 2" key="2">
    <citation type="submission" date="2016-08" db="EMBL/GenBank/DDBJ databases">
        <title>Pervasive Adenine N6-methylation of Active Genes in Fungi.</title>
        <authorList>
            <consortium name="DOE Joint Genome Institute"/>
            <person name="Mondo S.J."/>
            <person name="Dannebaum R.O."/>
            <person name="Kuo R.C."/>
            <person name="Labutti K."/>
            <person name="Haridas S."/>
            <person name="Kuo A."/>
            <person name="Salamov A."/>
            <person name="Ahrendt S.R."/>
            <person name="Lipzen A."/>
            <person name="Sullivan W."/>
            <person name="Andreopoulos W.B."/>
            <person name="Clum A."/>
            <person name="Lindquist E."/>
            <person name="Daum C."/>
            <person name="Ramamoorthy G.K."/>
            <person name="Gryganskyi A."/>
            <person name="Culley D."/>
            <person name="Magnuson J.K."/>
            <person name="James T.Y."/>
            <person name="O'Malley M.A."/>
            <person name="Stajich J.E."/>
            <person name="Spatafora J.W."/>
            <person name="Visel A."/>
            <person name="Grigoriev I.V."/>
        </authorList>
    </citation>
    <scope>NUCLEOTIDE SEQUENCE [LARGE SCALE GENOMIC DNA]</scope>
    <source>
        <strain evidence="2">finn</strain>
    </source>
</reference>
<accession>A0A1Y1VCE3</accession>
<dbReference type="Proteomes" id="UP000193719">
    <property type="component" value="Unassembled WGS sequence"/>
</dbReference>
<sequence>MNTILNLITISNLNYPLSNYELIKNIINLNKIWKIIVINENKKKDADQSALSQELRIDGELGLLNLQTINIKKLAPKLKSLKIDNIGIEISKLFQIMLNAKNLQKLVLSHPNDILLYELLKEIKILKNLKNLPELGLSFNKLTELPKELGNLVNLKTLDLTLIIIIIELTVYIKNSNSNIIDLLILIYLIKRKRNN</sequence>
<dbReference type="InterPro" id="IPR001611">
    <property type="entry name" value="Leu-rich_rpt"/>
</dbReference>
<organism evidence="1 2">
    <name type="scientific">Piromyces finnis</name>
    <dbReference type="NCBI Taxonomy" id="1754191"/>
    <lineage>
        <taxon>Eukaryota</taxon>
        <taxon>Fungi</taxon>
        <taxon>Fungi incertae sedis</taxon>
        <taxon>Chytridiomycota</taxon>
        <taxon>Chytridiomycota incertae sedis</taxon>
        <taxon>Neocallimastigomycetes</taxon>
        <taxon>Neocallimastigales</taxon>
        <taxon>Neocallimastigaceae</taxon>
        <taxon>Piromyces</taxon>
    </lineage>
</organism>
<reference evidence="1 2" key="1">
    <citation type="submission" date="2016-08" db="EMBL/GenBank/DDBJ databases">
        <title>Genomes of anaerobic fungi encode conserved fungal cellulosomes for biomass hydrolysis.</title>
        <authorList>
            <consortium name="DOE Joint Genome Institute"/>
            <person name="Haitjema C.H."/>
            <person name="Gilmore S.P."/>
            <person name="Henske J.K."/>
            <person name="Solomon K.V."/>
            <person name="De Groot R."/>
            <person name="Kuo A."/>
            <person name="Mondo S.J."/>
            <person name="Salamov A.A."/>
            <person name="Labutti K."/>
            <person name="Zhao Z."/>
            <person name="Chiniquy J."/>
            <person name="Barry K."/>
            <person name="Brewer H.M."/>
            <person name="Purvine S.O."/>
            <person name="Wright A.T."/>
            <person name="Boxma B."/>
            <person name="Van Alen T."/>
            <person name="Hackstein J.H."/>
            <person name="Baker S.E."/>
            <person name="Grigoriev I.V."/>
            <person name="O'Malley M.A."/>
        </authorList>
    </citation>
    <scope>NUCLEOTIDE SEQUENCE [LARGE SCALE GENOMIC DNA]</scope>
    <source>
        <strain evidence="2">finn</strain>
    </source>
</reference>
<evidence type="ECO:0000313" key="2">
    <source>
        <dbReference type="Proteomes" id="UP000193719"/>
    </source>
</evidence>
<dbReference type="AlphaFoldDB" id="A0A1Y1VCE3"/>
<comment type="caution">
    <text evidence="1">The sequence shown here is derived from an EMBL/GenBank/DDBJ whole genome shotgun (WGS) entry which is preliminary data.</text>
</comment>
<dbReference type="PROSITE" id="PS51450">
    <property type="entry name" value="LRR"/>
    <property type="match status" value="1"/>
</dbReference>
<dbReference type="EMBL" id="MCFH01000015">
    <property type="protein sequence ID" value="ORX52643.1"/>
    <property type="molecule type" value="Genomic_DNA"/>
</dbReference>
<protein>
    <recommendedName>
        <fullName evidence="3">L domain-like protein</fullName>
    </recommendedName>
</protein>
<evidence type="ECO:0008006" key="3">
    <source>
        <dbReference type="Google" id="ProtNLM"/>
    </source>
</evidence>
<dbReference type="SUPFAM" id="SSF52047">
    <property type="entry name" value="RNI-like"/>
    <property type="match status" value="1"/>
</dbReference>
<evidence type="ECO:0000313" key="1">
    <source>
        <dbReference type="EMBL" id="ORX52643.1"/>
    </source>
</evidence>
<gene>
    <name evidence="1" type="ORF">BCR36DRAFT_369435</name>
</gene>
<dbReference type="Gene3D" id="3.80.10.10">
    <property type="entry name" value="Ribonuclease Inhibitor"/>
    <property type="match status" value="1"/>
</dbReference>
<name>A0A1Y1VCE3_9FUNG</name>
<proteinExistence type="predicted"/>
<dbReference type="InterPro" id="IPR032675">
    <property type="entry name" value="LRR_dom_sf"/>
</dbReference>
<keyword evidence="2" id="KW-1185">Reference proteome</keyword>